<dbReference type="PANTHER" id="PTHR43557">
    <property type="entry name" value="APOPTOSIS-INDUCING FACTOR 1"/>
    <property type="match status" value="1"/>
</dbReference>
<dbReference type="InterPro" id="IPR023753">
    <property type="entry name" value="FAD/NAD-binding_dom"/>
</dbReference>
<evidence type="ECO:0000259" key="7">
    <source>
        <dbReference type="Pfam" id="PF14759"/>
    </source>
</evidence>
<feature type="region of interest" description="Disordered" evidence="5">
    <location>
        <begin position="1"/>
        <end position="40"/>
    </location>
</feature>
<reference evidence="9" key="1">
    <citation type="journal article" date="2019" name="Int. J. Syst. Evol. Microbiol.">
        <title>The Global Catalogue of Microorganisms (GCM) 10K type strain sequencing project: providing services to taxonomists for standard genome sequencing and annotation.</title>
        <authorList>
            <consortium name="The Broad Institute Genomics Platform"/>
            <consortium name="The Broad Institute Genome Sequencing Center for Infectious Disease"/>
            <person name="Wu L."/>
            <person name="Ma J."/>
        </authorList>
    </citation>
    <scope>NUCLEOTIDE SEQUENCE [LARGE SCALE GENOMIC DNA]</scope>
    <source>
        <strain evidence="9">CGMCC 1.12859</strain>
    </source>
</reference>
<dbReference type="EMBL" id="JBHTAJ010000007">
    <property type="protein sequence ID" value="MFC7179010.1"/>
    <property type="molecule type" value="Genomic_DNA"/>
</dbReference>
<evidence type="ECO:0000256" key="4">
    <source>
        <dbReference type="ARBA" id="ARBA00023002"/>
    </source>
</evidence>
<evidence type="ECO:0000313" key="8">
    <source>
        <dbReference type="EMBL" id="MFC7179010.1"/>
    </source>
</evidence>
<evidence type="ECO:0000256" key="1">
    <source>
        <dbReference type="ARBA" id="ARBA00001974"/>
    </source>
</evidence>
<evidence type="ECO:0000256" key="5">
    <source>
        <dbReference type="SAM" id="MobiDB-lite"/>
    </source>
</evidence>
<dbReference type="InterPro" id="IPR036188">
    <property type="entry name" value="FAD/NAD-bd_sf"/>
</dbReference>
<proteinExistence type="predicted"/>
<feature type="domain" description="Reductase C-terminal" evidence="7">
    <location>
        <begin position="518"/>
        <end position="593"/>
    </location>
</feature>
<dbReference type="PANTHER" id="PTHR43557:SF2">
    <property type="entry name" value="RIESKE DOMAIN-CONTAINING PROTEIN-RELATED"/>
    <property type="match status" value="1"/>
</dbReference>
<feature type="region of interest" description="Disordered" evidence="5">
    <location>
        <begin position="582"/>
        <end position="601"/>
    </location>
</feature>
<evidence type="ECO:0000256" key="2">
    <source>
        <dbReference type="ARBA" id="ARBA00022630"/>
    </source>
</evidence>
<protein>
    <submittedName>
        <fullName evidence="8">FAD-dependent oxidoreductase</fullName>
    </submittedName>
</protein>
<dbReference type="PRINTS" id="PR00411">
    <property type="entry name" value="PNDRDTASEI"/>
</dbReference>
<keyword evidence="3" id="KW-0274">FAD</keyword>
<dbReference type="InterPro" id="IPR028202">
    <property type="entry name" value="Reductase_C"/>
</dbReference>
<dbReference type="Gene3D" id="3.30.70.20">
    <property type="match status" value="1"/>
</dbReference>
<evidence type="ECO:0000256" key="3">
    <source>
        <dbReference type="ARBA" id="ARBA00022827"/>
    </source>
</evidence>
<sequence length="601" mass="65060">MTVHGEGPLSPHPVPAHPGHPHTSWTGPHPHLPPLPPGPLLPHPQAGPWYPAPAVQPPPVYQPVPYTPPLPVPAAPPPELPPPAPLPAESFGPARPAPVPETAAVRISVDNNRCHIYGICQQEAPEVFRIAEGGSLHYTRNVPARFAAQARQAVRVCPMQAIAIRGGRFREDGAPGDPAPASGRTPARRRRRIVVAGGGLAGLSAATRLRERGFDGELVIVGEERHRPYSRPPLSKQYLAGSLGAEDLPFRADASLDAHWQLDTRVVGLDVAGRSLELRGGERLPFDGLVIATGVDARRLPEAPVFSERVRTIRTLEDAAVVQRAMHTARAHHVVILGGGFVGCELACTAREHGMDVTLVVHSAPLLRRVLGTRIGTVVGDIQRRAGVDVRLSTRITEWRDTGDGLRLRLDDGDVIDSDFVVLGLGGVPRTEWLRGSGLDVSDGVLTDETCHAVDLGGTAVPHIVAAGDVARWPNPRFDTVPRRIEHLIHAVEMGQHAADSLLRGPARSARFTPVPRFWSEQHGTRIQAVGIPALGEEVEIVEGSLRSERFVARYTRPTRHGPQTVAAVAFDMPLELLAHRDLVGHTTRPQPRTTTRRRRR</sequence>
<keyword evidence="2" id="KW-0285">Flavoprotein</keyword>
<name>A0ABW2FRQ4_9ACTN</name>
<dbReference type="PRINTS" id="PR00368">
    <property type="entry name" value="FADPNR"/>
</dbReference>
<keyword evidence="4" id="KW-0560">Oxidoreductase</keyword>
<dbReference type="Pfam" id="PF14759">
    <property type="entry name" value="Reductase_C"/>
    <property type="match status" value="1"/>
</dbReference>
<dbReference type="RefSeq" id="WP_380230561.1">
    <property type="nucleotide sequence ID" value="NZ_JBHSVH010000002.1"/>
</dbReference>
<dbReference type="InterPro" id="IPR050446">
    <property type="entry name" value="FAD-oxidoreductase/Apoptosis"/>
</dbReference>
<comment type="caution">
    <text evidence="8">The sequence shown here is derived from an EMBL/GenBank/DDBJ whole genome shotgun (WGS) entry which is preliminary data.</text>
</comment>
<evidence type="ECO:0000313" key="9">
    <source>
        <dbReference type="Proteomes" id="UP001596435"/>
    </source>
</evidence>
<dbReference type="SUPFAM" id="SSF51905">
    <property type="entry name" value="FAD/NAD(P)-binding domain"/>
    <property type="match status" value="1"/>
</dbReference>
<feature type="domain" description="FAD/NAD(P)-binding" evidence="6">
    <location>
        <begin position="192"/>
        <end position="495"/>
    </location>
</feature>
<dbReference type="Pfam" id="PF13370">
    <property type="entry name" value="Fer4_13"/>
    <property type="match status" value="1"/>
</dbReference>
<accession>A0ABW2FRQ4</accession>
<feature type="compositionally biased region" description="Pro residues" evidence="5">
    <location>
        <begin position="30"/>
        <end position="40"/>
    </location>
</feature>
<keyword evidence="9" id="KW-1185">Reference proteome</keyword>
<evidence type="ECO:0000259" key="6">
    <source>
        <dbReference type="Pfam" id="PF07992"/>
    </source>
</evidence>
<dbReference type="SUPFAM" id="SSF54862">
    <property type="entry name" value="4Fe-4S ferredoxins"/>
    <property type="match status" value="1"/>
</dbReference>
<dbReference type="Proteomes" id="UP001596435">
    <property type="component" value="Unassembled WGS sequence"/>
</dbReference>
<gene>
    <name evidence="8" type="ORF">ACFQMG_05455</name>
</gene>
<comment type="cofactor">
    <cofactor evidence="1">
        <name>FAD</name>
        <dbReference type="ChEBI" id="CHEBI:57692"/>
    </cofactor>
</comment>
<dbReference type="SUPFAM" id="SSF55424">
    <property type="entry name" value="FAD/NAD-linked reductases, dimerisation (C-terminal) domain"/>
    <property type="match status" value="1"/>
</dbReference>
<dbReference type="Pfam" id="PF07992">
    <property type="entry name" value="Pyr_redox_2"/>
    <property type="match status" value="1"/>
</dbReference>
<dbReference type="Gene3D" id="3.50.50.60">
    <property type="entry name" value="FAD/NAD(P)-binding domain"/>
    <property type="match status" value="2"/>
</dbReference>
<organism evidence="8 9">
    <name type="scientific">Kitasatospora paranensis</name>
    <dbReference type="NCBI Taxonomy" id="258053"/>
    <lineage>
        <taxon>Bacteria</taxon>
        <taxon>Bacillati</taxon>
        <taxon>Actinomycetota</taxon>
        <taxon>Actinomycetes</taxon>
        <taxon>Kitasatosporales</taxon>
        <taxon>Streptomycetaceae</taxon>
        <taxon>Kitasatospora</taxon>
    </lineage>
</organism>
<dbReference type="InterPro" id="IPR016156">
    <property type="entry name" value="FAD/NAD-linked_Rdtase_dimer_sf"/>
</dbReference>
<dbReference type="Gene3D" id="3.30.390.30">
    <property type="match status" value="1"/>
</dbReference>